<dbReference type="Proteomes" id="UP001279410">
    <property type="component" value="Unassembled WGS sequence"/>
</dbReference>
<organism evidence="1 2">
    <name type="scientific">Lates japonicus</name>
    <name type="common">Japanese lates</name>
    <dbReference type="NCBI Taxonomy" id="270547"/>
    <lineage>
        <taxon>Eukaryota</taxon>
        <taxon>Metazoa</taxon>
        <taxon>Chordata</taxon>
        <taxon>Craniata</taxon>
        <taxon>Vertebrata</taxon>
        <taxon>Euteleostomi</taxon>
        <taxon>Actinopterygii</taxon>
        <taxon>Neopterygii</taxon>
        <taxon>Teleostei</taxon>
        <taxon>Neoteleostei</taxon>
        <taxon>Acanthomorphata</taxon>
        <taxon>Carangaria</taxon>
        <taxon>Carangaria incertae sedis</taxon>
        <taxon>Centropomidae</taxon>
        <taxon>Lates</taxon>
    </lineage>
</organism>
<gene>
    <name evidence="1" type="ORF">AKAME5_001662200</name>
</gene>
<accession>A0AAD3N4G4</accession>
<keyword evidence="2" id="KW-1185">Reference proteome</keyword>
<dbReference type="EMBL" id="BRZM01000076">
    <property type="protein sequence ID" value="GLD65137.1"/>
    <property type="molecule type" value="Genomic_DNA"/>
</dbReference>
<proteinExistence type="predicted"/>
<sequence length="126" mass="13488">MHISTCKSPRYCKETVTLQGDSYTAAFKGESYEKLPSAPLLGCVSPLFGYLGTFTRDGLTNSNAIKNLPGAAVVSTNTVGQVTFTSVVWDTNYPQTPCSSQVFTDDEDCGGDRFCSDVRGACLPLP</sequence>
<protein>
    <submittedName>
        <fullName evidence="1">Dickkopf-related protein 1-like isoform X2</fullName>
    </submittedName>
</protein>
<dbReference type="AlphaFoldDB" id="A0AAD3N4G4"/>
<name>A0AAD3N4G4_LATJO</name>
<evidence type="ECO:0000313" key="2">
    <source>
        <dbReference type="Proteomes" id="UP001279410"/>
    </source>
</evidence>
<reference evidence="1" key="1">
    <citation type="submission" date="2022-08" db="EMBL/GenBank/DDBJ databases">
        <title>Genome sequencing of akame (Lates japonicus).</title>
        <authorList>
            <person name="Hashiguchi Y."/>
            <person name="Takahashi H."/>
        </authorList>
    </citation>
    <scope>NUCLEOTIDE SEQUENCE</scope>
    <source>
        <strain evidence="1">Kochi</strain>
    </source>
</reference>
<comment type="caution">
    <text evidence="1">The sequence shown here is derived from an EMBL/GenBank/DDBJ whole genome shotgun (WGS) entry which is preliminary data.</text>
</comment>
<evidence type="ECO:0000313" key="1">
    <source>
        <dbReference type="EMBL" id="GLD65137.1"/>
    </source>
</evidence>